<dbReference type="EMBL" id="JABANE010000059">
    <property type="protein sequence ID" value="NME70251.1"/>
    <property type="molecule type" value="Genomic_DNA"/>
</dbReference>
<evidence type="ECO:0000313" key="3">
    <source>
        <dbReference type="Proteomes" id="UP000576082"/>
    </source>
</evidence>
<keyword evidence="3" id="KW-1185">Reference proteome</keyword>
<dbReference type="AlphaFoldDB" id="A0A7X9RWZ2"/>
<name>A0A7X9RWZ2_9BACT</name>
<dbReference type="RefSeq" id="WP_169658493.1">
    <property type="nucleotide sequence ID" value="NZ_JABANE010000059.1"/>
</dbReference>
<gene>
    <name evidence="2" type="ORF">HHU12_19905</name>
</gene>
<protein>
    <submittedName>
        <fullName evidence="2">Uncharacterized protein</fullName>
    </submittedName>
</protein>
<comment type="caution">
    <text evidence="2">The sequence shown here is derived from an EMBL/GenBank/DDBJ whole genome shotgun (WGS) entry which is preliminary data.</text>
</comment>
<keyword evidence="1" id="KW-0812">Transmembrane</keyword>
<dbReference type="Pfam" id="PF25589">
    <property type="entry name" value="DUF7935"/>
    <property type="match status" value="1"/>
</dbReference>
<dbReference type="InterPro" id="IPR057695">
    <property type="entry name" value="DUF7935"/>
</dbReference>
<organism evidence="2 3">
    <name type="scientific">Flammeovirga aprica JL-4</name>
    <dbReference type="NCBI Taxonomy" id="694437"/>
    <lineage>
        <taxon>Bacteria</taxon>
        <taxon>Pseudomonadati</taxon>
        <taxon>Bacteroidota</taxon>
        <taxon>Cytophagia</taxon>
        <taxon>Cytophagales</taxon>
        <taxon>Flammeovirgaceae</taxon>
        <taxon>Flammeovirga</taxon>
    </lineage>
</organism>
<proteinExistence type="predicted"/>
<reference evidence="2 3" key="1">
    <citation type="submission" date="2020-04" db="EMBL/GenBank/DDBJ databases">
        <title>Flammeovirga sp. SR4, a novel species isolated from seawater.</title>
        <authorList>
            <person name="Wang X."/>
        </authorList>
    </citation>
    <scope>NUCLEOTIDE SEQUENCE [LARGE SCALE GENOMIC DNA]</scope>
    <source>
        <strain evidence="2 3">ATCC 23126</strain>
    </source>
</reference>
<keyword evidence="1" id="KW-0472">Membrane</keyword>
<evidence type="ECO:0000313" key="2">
    <source>
        <dbReference type="EMBL" id="NME70251.1"/>
    </source>
</evidence>
<dbReference type="Proteomes" id="UP000576082">
    <property type="component" value="Unassembled WGS sequence"/>
</dbReference>
<sequence>MTTDIADLLKMTIPAGIVLYGAFAIVKMFLQKEYDTLSIKVKSSQIEQTLPLRLQAYERLALFLERITYRELLDRINYDDISAVLFQQSLLITIRDEFNHNLSQQIYVSPELWEMIRGTKEESISFINSVAKELPEDATGFDLAKALLENSISEDASTLDVSLMKLKEEVGTLF</sequence>
<feature type="transmembrane region" description="Helical" evidence="1">
    <location>
        <begin position="12"/>
        <end position="30"/>
    </location>
</feature>
<evidence type="ECO:0000256" key="1">
    <source>
        <dbReference type="SAM" id="Phobius"/>
    </source>
</evidence>
<keyword evidence="1" id="KW-1133">Transmembrane helix</keyword>
<accession>A0A7X9RWZ2</accession>